<reference evidence="1 2" key="2">
    <citation type="journal article" date="2017" name="Front. Plant Sci.">
        <title>Gene Classification and Mining of Molecular Markers Useful in Red Clover (Trifolium pratense) Breeding.</title>
        <authorList>
            <person name="Istvanek J."/>
            <person name="Dluhosova J."/>
            <person name="Dluhos P."/>
            <person name="Patkova L."/>
            <person name="Nedelnik J."/>
            <person name="Repkova J."/>
        </authorList>
    </citation>
    <scope>NUCLEOTIDE SEQUENCE [LARGE SCALE GENOMIC DNA]</scope>
    <source>
        <strain evidence="2">cv. Tatra</strain>
        <tissue evidence="1">Young leaves</tissue>
    </source>
</reference>
<accession>A0A2K3K8M2</accession>
<gene>
    <name evidence="1" type="ORF">L195_g053081</name>
</gene>
<dbReference type="AlphaFoldDB" id="A0A2K3K8M2"/>
<reference evidence="1 2" key="1">
    <citation type="journal article" date="2014" name="Am. J. Bot.">
        <title>Genome assembly and annotation for red clover (Trifolium pratense; Fabaceae).</title>
        <authorList>
            <person name="Istvanek J."/>
            <person name="Jaros M."/>
            <person name="Krenek A."/>
            <person name="Repkova J."/>
        </authorList>
    </citation>
    <scope>NUCLEOTIDE SEQUENCE [LARGE SCALE GENOMIC DNA]</scope>
    <source>
        <strain evidence="2">cv. Tatra</strain>
        <tissue evidence="1">Young leaves</tissue>
    </source>
</reference>
<comment type="caution">
    <text evidence="1">The sequence shown here is derived from an EMBL/GenBank/DDBJ whole genome shotgun (WGS) entry which is preliminary data.</text>
</comment>
<name>A0A2K3K8M2_TRIPR</name>
<proteinExistence type="predicted"/>
<sequence length="58" mass="6818">VFLYLVDIYRVDIDYLEAVCELRLICLVSVYLHHYGSGWVVWKLRSVSKNEIKSGSRL</sequence>
<feature type="non-terminal residue" evidence="1">
    <location>
        <position position="1"/>
    </location>
</feature>
<dbReference type="EMBL" id="ASHM01088178">
    <property type="protein sequence ID" value="PNX62626.1"/>
    <property type="molecule type" value="Genomic_DNA"/>
</dbReference>
<evidence type="ECO:0000313" key="2">
    <source>
        <dbReference type="Proteomes" id="UP000236291"/>
    </source>
</evidence>
<organism evidence="1 2">
    <name type="scientific">Trifolium pratense</name>
    <name type="common">Red clover</name>
    <dbReference type="NCBI Taxonomy" id="57577"/>
    <lineage>
        <taxon>Eukaryota</taxon>
        <taxon>Viridiplantae</taxon>
        <taxon>Streptophyta</taxon>
        <taxon>Embryophyta</taxon>
        <taxon>Tracheophyta</taxon>
        <taxon>Spermatophyta</taxon>
        <taxon>Magnoliopsida</taxon>
        <taxon>eudicotyledons</taxon>
        <taxon>Gunneridae</taxon>
        <taxon>Pentapetalae</taxon>
        <taxon>rosids</taxon>
        <taxon>fabids</taxon>
        <taxon>Fabales</taxon>
        <taxon>Fabaceae</taxon>
        <taxon>Papilionoideae</taxon>
        <taxon>50 kb inversion clade</taxon>
        <taxon>NPAAA clade</taxon>
        <taxon>Hologalegina</taxon>
        <taxon>IRL clade</taxon>
        <taxon>Trifolieae</taxon>
        <taxon>Trifolium</taxon>
    </lineage>
</organism>
<evidence type="ECO:0000313" key="1">
    <source>
        <dbReference type="EMBL" id="PNX62626.1"/>
    </source>
</evidence>
<protein>
    <submittedName>
        <fullName evidence="1">Uncharacterized protein</fullName>
    </submittedName>
</protein>
<dbReference type="Proteomes" id="UP000236291">
    <property type="component" value="Unassembled WGS sequence"/>
</dbReference>